<feature type="compositionally biased region" description="Basic and acidic residues" evidence="1">
    <location>
        <begin position="747"/>
        <end position="758"/>
    </location>
</feature>
<evidence type="ECO:0000256" key="1">
    <source>
        <dbReference type="SAM" id="MobiDB-lite"/>
    </source>
</evidence>
<keyword evidence="3" id="KW-1185">Reference proteome</keyword>
<comment type="caution">
    <text evidence="2">The sequence shown here is derived from an EMBL/GenBank/DDBJ whole genome shotgun (WGS) entry which is preliminary data.</text>
</comment>
<feature type="region of interest" description="Disordered" evidence="1">
    <location>
        <begin position="1"/>
        <end position="51"/>
    </location>
</feature>
<feature type="compositionally biased region" description="Low complexity" evidence="1">
    <location>
        <begin position="997"/>
        <end position="1006"/>
    </location>
</feature>
<feature type="compositionally biased region" description="Low complexity" evidence="1">
    <location>
        <begin position="1120"/>
        <end position="1141"/>
    </location>
</feature>
<sequence>MNLLETMKRQQSSPPPQAAAAGQRPSRPQQSPGRRAAAVKDSAEGGSPFPAAVASSVGHLSAGHLQRRVGGRARHPVACSFDGGPLLPSDVAAARPSTPLVDWLVSSLTFSDGFTGGDGATSAGAGANASRLPAFASADRLNDGSFSGRIDAAEADLLAAASRAAFAGPGWPVGRSWDATTAAADGPAGSARAAPGGDDSYVLASRHSQGVTTPLPLEQTPFSWAQAAAPPNWHGSSSGGGGSSSNGASNASDAASARAHARGGGSCSTAATAAAALPADAHVADAVTRPRHRPATPFVAAAAARTAPDESAAGSDALVRQLVALVQSQAAQIQDLRDCLAVSRAGGSVPDGGGGPPTHRRIGSRGAIPAAAAAAAAAGLAGRPPVASVPRKDPGGGPGRHGGGGGSEKAGLGPTAVAVPGSAGQLVMSYSGASAYCHDSAQSVRSSREVAAAEYGTVPAPVRADGGRGDPAREGGRDGDGDAGRRSGAAGAHVGDAHGGSVAAAVGWCNSGSSVADAGNAGVAAVAGGGGCGSGAGRPCDPAPGAVAGRQGLLALLDSGSEPSAMWAAEEEDAAPAAAPVRHAGQAAGSGSVVCSLGGAGGGDSSATSSSSRLHHNSWDCLGAGFVGARVELGLPAPQTEQQIRSVQAPRDGGRCYRQQQQQQQQQQERQQQAWLSQARGLQGQCSAVAEEVEVEGGRAAAPLQQTQTQQQPAWWASEATLRLEVCSLQQRLARLEETHAAQQQNEEQRQHRDRDCGAEPQEQPDAPQVALRPSSAPQQELQQLQQQVQRLLEAQSERERQLEGERTQQAARLEALGRDLAAVQGELRRQEEAGREAMDQLAKGMEHVSGCILSALLPQADAGAMAVELPALLTASSPAGGGGAGAADSAPGSTTASPPLSPRPTASASFRSRSGAVTAAAASSPRASARAAASPLPYDVKRQLRSLQQEMRRMRAAMAARVVLAASAASVGWAGSGGSGGGGKGSGRARQRDGLTARGTASARSAADDDSGGNPEPRYLVPHQQQQQVVVKEQLRQTVQQLQREFLELRNGEALMVEAQEALVDLVYEMRRDLDELRTRMPYTAAGACAGDGLDATALPDPQQQRPPSSRQAAERCKAGTPKGAASAASATPSGARSGSTDAPNDLCPEVSVNHLQQQQQQRQERQPQQQQLQQQPLPHQESWSDQQLLQQQQQQGENHHYLHHHQPQQLQPQWRQDEPDQMSEMVAVIQSVNTLLSGSLTQAMSQIQSQGEEIQELKRCVARVAGSQPSQ</sequence>
<feature type="compositionally biased region" description="Gly residues" evidence="1">
    <location>
        <begin position="395"/>
        <end position="408"/>
    </location>
</feature>
<feature type="region of interest" description="Disordered" evidence="1">
    <location>
        <begin position="1095"/>
        <end position="1221"/>
    </location>
</feature>
<feature type="compositionally biased region" description="Low complexity" evidence="1">
    <location>
        <begin position="1095"/>
        <end position="1113"/>
    </location>
</feature>
<reference evidence="2 3" key="1">
    <citation type="journal article" date="2023" name="Commun. Biol.">
        <title>Reorganization of the ancestral sex-determining regions during the evolution of trioecy in Pleodorina starrii.</title>
        <authorList>
            <person name="Takahashi K."/>
            <person name="Suzuki S."/>
            <person name="Kawai-Toyooka H."/>
            <person name="Yamamoto K."/>
            <person name="Hamaji T."/>
            <person name="Ootsuki R."/>
            <person name="Yamaguchi H."/>
            <person name="Kawachi M."/>
            <person name="Higashiyama T."/>
            <person name="Nozaki H."/>
        </authorList>
    </citation>
    <scope>NUCLEOTIDE SEQUENCE [LARGE SCALE GENOMIC DNA]</scope>
    <source>
        <strain evidence="2 3">NIES-4479</strain>
    </source>
</reference>
<proteinExistence type="predicted"/>
<feature type="region of interest" description="Disordered" evidence="1">
    <location>
        <begin position="880"/>
        <end position="935"/>
    </location>
</feature>
<feature type="compositionally biased region" description="Low complexity" evidence="1">
    <location>
        <begin position="1156"/>
        <end position="1197"/>
    </location>
</feature>
<feature type="compositionally biased region" description="Low complexity" evidence="1">
    <location>
        <begin position="245"/>
        <end position="258"/>
    </location>
</feature>
<dbReference type="EMBL" id="BRXU01000049">
    <property type="protein sequence ID" value="GLC61647.1"/>
    <property type="molecule type" value="Genomic_DNA"/>
</dbReference>
<evidence type="ECO:0000313" key="3">
    <source>
        <dbReference type="Proteomes" id="UP001165080"/>
    </source>
</evidence>
<feature type="compositionally biased region" description="Low complexity" evidence="1">
    <location>
        <begin position="912"/>
        <end position="935"/>
    </location>
</feature>
<dbReference type="GO" id="GO:0000793">
    <property type="term" value="C:condensed chromosome"/>
    <property type="evidence" value="ECO:0007669"/>
    <property type="project" value="TreeGrafter"/>
</dbReference>
<feature type="compositionally biased region" description="Basic and acidic residues" evidence="1">
    <location>
        <begin position="465"/>
        <end position="485"/>
    </location>
</feature>
<dbReference type="GO" id="GO:0007076">
    <property type="term" value="P:mitotic chromosome condensation"/>
    <property type="evidence" value="ECO:0007669"/>
    <property type="project" value="TreeGrafter"/>
</dbReference>
<dbReference type="PANTHER" id="PTHR43941:SF1">
    <property type="entry name" value="STRUCTURAL MAINTENANCE OF CHROMOSOMES PROTEIN 2"/>
    <property type="match status" value="1"/>
</dbReference>
<feature type="region of interest" description="Disordered" evidence="1">
    <location>
        <begin position="178"/>
        <end position="202"/>
    </location>
</feature>
<protein>
    <submittedName>
        <fullName evidence="2">Uncharacterized protein</fullName>
    </submittedName>
</protein>
<feature type="region of interest" description="Disordered" evidence="1">
    <location>
        <begin position="975"/>
        <end position="1027"/>
    </location>
</feature>
<feature type="compositionally biased region" description="Low complexity" evidence="1">
    <location>
        <begin position="887"/>
        <end position="899"/>
    </location>
</feature>
<evidence type="ECO:0000313" key="2">
    <source>
        <dbReference type="EMBL" id="GLC61647.1"/>
    </source>
</evidence>
<dbReference type="GO" id="GO:0000796">
    <property type="term" value="C:condensin complex"/>
    <property type="evidence" value="ECO:0007669"/>
    <property type="project" value="TreeGrafter"/>
</dbReference>
<feature type="region of interest" description="Disordered" evidence="1">
    <location>
        <begin position="380"/>
        <end position="415"/>
    </location>
</feature>
<feature type="region of interest" description="Disordered" evidence="1">
    <location>
        <begin position="739"/>
        <end position="780"/>
    </location>
</feature>
<feature type="region of interest" description="Disordered" evidence="1">
    <location>
        <begin position="227"/>
        <end position="266"/>
    </location>
</feature>
<feature type="compositionally biased region" description="Low complexity" evidence="1">
    <location>
        <begin position="178"/>
        <end position="200"/>
    </location>
</feature>
<dbReference type="GO" id="GO:0000785">
    <property type="term" value="C:chromatin"/>
    <property type="evidence" value="ECO:0007669"/>
    <property type="project" value="TreeGrafter"/>
</dbReference>
<accession>A0A9W6F9Q6</accession>
<feature type="region of interest" description="Disordered" evidence="1">
    <location>
        <begin position="455"/>
        <end position="493"/>
    </location>
</feature>
<name>A0A9W6F9Q6_9CHLO</name>
<dbReference type="AlphaFoldDB" id="A0A9W6F9Q6"/>
<dbReference type="Proteomes" id="UP001165080">
    <property type="component" value="Unassembled WGS sequence"/>
</dbReference>
<feature type="compositionally biased region" description="Gly residues" evidence="1">
    <location>
        <begin position="975"/>
        <end position="987"/>
    </location>
</feature>
<dbReference type="OrthoDB" id="553331at2759"/>
<dbReference type="PANTHER" id="PTHR43941">
    <property type="entry name" value="STRUCTURAL MAINTENANCE OF CHROMOSOMES PROTEIN 2"/>
    <property type="match status" value="1"/>
</dbReference>
<feature type="compositionally biased region" description="Low complexity" evidence="1">
    <location>
        <begin position="18"/>
        <end position="35"/>
    </location>
</feature>
<organism evidence="2 3">
    <name type="scientific">Pleodorina starrii</name>
    <dbReference type="NCBI Taxonomy" id="330485"/>
    <lineage>
        <taxon>Eukaryota</taxon>
        <taxon>Viridiplantae</taxon>
        <taxon>Chlorophyta</taxon>
        <taxon>core chlorophytes</taxon>
        <taxon>Chlorophyceae</taxon>
        <taxon>CS clade</taxon>
        <taxon>Chlamydomonadales</taxon>
        <taxon>Volvocaceae</taxon>
        <taxon>Pleodorina</taxon>
    </lineage>
</organism>
<dbReference type="GO" id="GO:0003682">
    <property type="term" value="F:chromatin binding"/>
    <property type="evidence" value="ECO:0007669"/>
    <property type="project" value="TreeGrafter"/>
</dbReference>
<gene>
    <name evidence="2" type="primary">PLESTB002915</name>
    <name evidence="2" type="ORF">PLESTB_001786500</name>
</gene>